<protein>
    <submittedName>
        <fullName evidence="4">Chromosome segregation protein</fullName>
    </submittedName>
</protein>
<dbReference type="Gene3D" id="1.10.287.1490">
    <property type="match status" value="2"/>
</dbReference>
<dbReference type="AlphaFoldDB" id="A0A5C5X2H0"/>
<dbReference type="GO" id="GO:0016887">
    <property type="term" value="F:ATP hydrolysis activity"/>
    <property type="evidence" value="ECO:0007669"/>
    <property type="project" value="InterPro"/>
</dbReference>
<dbReference type="InterPro" id="IPR011704">
    <property type="entry name" value="ATPase_dyneun-rel_AAA"/>
</dbReference>
<sequence length="779" mass="88411">MTDPNFWSIVSVALALAVTLIGALVALLSYGHHRRQAMRFWEREQRLPDATRLANLKVQLEELREEYGELKDNVFDAQQTIEAAANQRQWMEDAKEEIARLEEDKKEVARVQNELETTQTQLASLIEQKSGLEGEIANRKSQVDELDAKAAELRKDLANLEIEVEKANRLRDDIVKLEAAKKEATEEADRLSRAASELRNRLETELAALRHERDGLEREVSDLGKEIANRNQEQANFDSQLKTLRENLDGLGSKERELKGQLAELETQADKARSVAKDLAQLEQQKKAAKQDADSLESKLDELKRQKAQSEDEAKRLSKSLDDLKKQQSDLEGERRKLKSEVEKLESKSNALSAQIPTMQSMFDTLSSSVAAHDGVTKPEDNEIWQPVLPAYQATTGDGRGEQECLEDLAGSLRLLGLKFDNRTLYAFHTSLKTTDSSPLVTLAGVSGTGKSELPRRYAEATGMNFLNVAVQPRWDSPQDLFGFYDYLERRFRPTDLTRALIQMDPFGEETGRGWNAPKDYQKSRLPKQMLLVLLDEMNLARIEYYFSEFLSRLETRRGIKSHDAANRKLAEIPLDVGGRRSGDPPMQLFVDKNVLFVGTMNEDETTQALSDKVIDRANVLRFGSPNSIVPVPASQRNGRIMETRPRLTREIWQGWCQSADSLADDERTRLLGWVGEMRHAMDAVNRPFAYRVAHSILEYAANYPDIDRKLDFVIADQIEQKILPKLMGLNPQDPNVQKAIATINKILNEVDDDVLQNKINECSQDDYFQWSGIDRSEV</sequence>
<dbReference type="SUPFAM" id="SSF57997">
    <property type="entry name" value="Tropomyosin"/>
    <property type="match status" value="1"/>
</dbReference>
<dbReference type="SUPFAM" id="SSF52540">
    <property type="entry name" value="P-loop containing nucleoside triphosphate hydrolases"/>
    <property type="match status" value="1"/>
</dbReference>
<dbReference type="Pfam" id="PF07728">
    <property type="entry name" value="AAA_5"/>
    <property type="match status" value="1"/>
</dbReference>
<feature type="transmembrane region" description="Helical" evidence="2">
    <location>
        <begin position="6"/>
        <end position="30"/>
    </location>
</feature>
<dbReference type="EMBL" id="SJPK01000013">
    <property type="protein sequence ID" value="TWT56451.1"/>
    <property type="molecule type" value="Genomic_DNA"/>
</dbReference>
<dbReference type="RefSeq" id="WP_146393118.1">
    <property type="nucleotide sequence ID" value="NZ_SJPK01000013.1"/>
</dbReference>
<comment type="caution">
    <text evidence="4">The sequence shown here is derived from an EMBL/GenBank/DDBJ whole genome shotgun (WGS) entry which is preliminary data.</text>
</comment>
<proteinExistence type="predicted"/>
<dbReference type="InterPro" id="IPR027417">
    <property type="entry name" value="P-loop_NTPase"/>
</dbReference>
<organism evidence="4 5">
    <name type="scientific">Allorhodopirellula solitaria</name>
    <dbReference type="NCBI Taxonomy" id="2527987"/>
    <lineage>
        <taxon>Bacteria</taxon>
        <taxon>Pseudomonadati</taxon>
        <taxon>Planctomycetota</taxon>
        <taxon>Planctomycetia</taxon>
        <taxon>Pirellulales</taxon>
        <taxon>Pirellulaceae</taxon>
        <taxon>Allorhodopirellula</taxon>
    </lineage>
</organism>
<name>A0A5C5X2H0_9BACT</name>
<dbReference type="GO" id="GO:0005524">
    <property type="term" value="F:ATP binding"/>
    <property type="evidence" value="ECO:0007669"/>
    <property type="project" value="InterPro"/>
</dbReference>
<evidence type="ECO:0000259" key="3">
    <source>
        <dbReference type="Pfam" id="PF07728"/>
    </source>
</evidence>
<keyword evidence="5" id="KW-1185">Reference proteome</keyword>
<dbReference type="PANTHER" id="PTHR23159">
    <property type="entry name" value="CENTROSOMAL PROTEIN 2"/>
    <property type="match status" value="1"/>
</dbReference>
<feature type="region of interest" description="Disordered" evidence="1">
    <location>
        <begin position="301"/>
        <end position="353"/>
    </location>
</feature>
<dbReference type="OrthoDB" id="9781481at2"/>
<keyword evidence="2" id="KW-0812">Transmembrane</keyword>
<accession>A0A5C5X2H0</accession>
<keyword evidence="2" id="KW-0472">Membrane</keyword>
<dbReference type="PANTHER" id="PTHR23159:SF31">
    <property type="entry name" value="CENTROSOME-ASSOCIATED PROTEIN CEP250 ISOFORM X1"/>
    <property type="match status" value="1"/>
</dbReference>
<reference evidence="4 5" key="1">
    <citation type="submission" date="2019-02" db="EMBL/GenBank/DDBJ databases">
        <title>Deep-cultivation of Planctomycetes and their phenomic and genomic characterization uncovers novel biology.</title>
        <authorList>
            <person name="Wiegand S."/>
            <person name="Jogler M."/>
            <person name="Boedeker C."/>
            <person name="Pinto D."/>
            <person name="Vollmers J."/>
            <person name="Rivas-Marin E."/>
            <person name="Kohn T."/>
            <person name="Peeters S.H."/>
            <person name="Heuer A."/>
            <person name="Rast P."/>
            <person name="Oberbeckmann S."/>
            <person name="Bunk B."/>
            <person name="Jeske O."/>
            <person name="Meyerdierks A."/>
            <person name="Storesund J.E."/>
            <person name="Kallscheuer N."/>
            <person name="Luecker S."/>
            <person name="Lage O.M."/>
            <person name="Pohl T."/>
            <person name="Merkel B.J."/>
            <person name="Hornburger P."/>
            <person name="Mueller R.-W."/>
            <person name="Bruemmer F."/>
            <person name="Labrenz M."/>
            <person name="Spormann A.M."/>
            <person name="Op Den Camp H."/>
            <person name="Overmann J."/>
            <person name="Amann R."/>
            <person name="Jetten M.S.M."/>
            <person name="Mascher T."/>
            <person name="Medema M.H."/>
            <person name="Devos D.P."/>
            <person name="Kaster A.-K."/>
            <person name="Ovreas L."/>
            <person name="Rohde M."/>
            <person name="Galperin M.Y."/>
            <person name="Jogler C."/>
        </authorList>
    </citation>
    <scope>NUCLEOTIDE SEQUENCE [LARGE SCALE GENOMIC DNA]</scope>
    <source>
        <strain evidence="4 5">CA85</strain>
    </source>
</reference>
<feature type="domain" description="ATPase dynein-related AAA" evidence="3">
    <location>
        <begin position="441"/>
        <end position="617"/>
    </location>
</feature>
<evidence type="ECO:0000256" key="2">
    <source>
        <dbReference type="SAM" id="Phobius"/>
    </source>
</evidence>
<evidence type="ECO:0000313" key="5">
    <source>
        <dbReference type="Proteomes" id="UP000318053"/>
    </source>
</evidence>
<gene>
    <name evidence="4" type="ORF">CA85_42640</name>
</gene>
<evidence type="ECO:0000313" key="4">
    <source>
        <dbReference type="EMBL" id="TWT56451.1"/>
    </source>
</evidence>
<dbReference type="Proteomes" id="UP000318053">
    <property type="component" value="Unassembled WGS sequence"/>
</dbReference>
<keyword evidence="2" id="KW-1133">Transmembrane helix</keyword>
<feature type="compositionally biased region" description="Basic and acidic residues" evidence="1">
    <location>
        <begin position="301"/>
        <end position="347"/>
    </location>
</feature>
<evidence type="ECO:0000256" key="1">
    <source>
        <dbReference type="SAM" id="MobiDB-lite"/>
    </source>
</evidence>
<dbReference type="Gene3D" id="3.40.50.300">
    <property type="entry name" value="P-loop containing nucleotide triphosphate hydrolases"/>
    <property type="match status" value="1"/>
</dbReference>